<keyword evidence="2" id="KW-1133">Transmembrane helix</keyword>
<evidence type="ECO:0000313" key="4">
    <source>
        <dbReference type="Proteomes" id="UP000297295"/>
    </source>
</evidence>
<dbReference type="Gene3D" id="2.60.40.10">
    <property type="entry name" value="Immunoglobulins"/>
    <property type="match status" value="1"/>
</dbReference>
<dbReference type="InterPro" id="IPR008965">
    <property type="entry name" value="CBM2/CBM3_carb-bd_dom_sf"/>
</dbReference>
<dbReference type="Proteomes" id="UP000297295">
    <property type="component" value="Unassembled WGS sequence"/>
</dbReference>
<dbReference type="EMBL" id="PGGK01000009">
    <property type="protein sequence ID" value="TGC08430.1"/>
    <property type="molecule type" value="Genomic_DNA"/>
</dbReference>
<evidence type="ECO:0000313" key="3">
    <source>
        <dbReference type="EMBL" id="TGC08430.1"/>
    </source>
</evidence>
<evidence type="ECO:0000256" key="2">
    <source>
        <dbReference type="SAM" id="Phobius"/>
    </source>
</evidence>
<dbReference type="GO" id="GO:0030246">
    <property type="term" value="F:carbohydrate binding"/>
    <property type="evidence" value="ECO:0007669"/>
    <property type="project" value="InterPro"/>
</dbReference>
<evidence type="ECO:0000256" key="1">
    <source>
        <dbReference type="SAM" id="MobiDB-lite"/>
    </source>
</evidence>
<dbReference type="InterPro" id="IPR026453">
    <property type="entry name" value="PGF_pre_PGF"/>
</dbReference>
<gene>
    <name evidence="3" type="ORF">CUN85_08905</name>
</gene>
<evidence type="ECO:0008006" key="5">
    <source>
        <dbReference type="Google" id="ProtNLM"/>
    </source>
</evidence>
<dbReference type="AlphaFoldDB" id="A0A4E0QY00"/>
<keyword evidence="4" id="KW-1185">Reference proteome</keyword>
<proteinExistence type="predicted"/>
<dbReference type="Gene3D" id="2.60.40.680">
    <property type="match status" value="1"/>
</dbReference>
<dbReference type="Pfam" id="PF17963">
    <property type="entry name" value="Big_9"/>
    <property type="match status" value="1"/>
</dbReference>
<dbReference type="GO" id="GO:0005509">
    <property type="term" value="F:calcium ion binding"/>
    <property type="evidence" value="ECO:0007669"/>
    <property type="project" value="InterPro"/>
</dbReference>
<dbReference type="SUPFAM" id="SSF49313">
    <property type="entry name" value="Cadherin-like"/>
    <property type="match status" value="1"/>
</dbReference>
<keyword evidence="2" id="KW-0472">Membrane</keyword>
<protein>
    <recommendedName>
        <fullName evidence="5">PGF-pre-PGF domain-containing protein</fullName>
    </recommendedName>
</protein>
<organism evidence="3 4">
    <name type="scientific">Methanolobus halotolerans</name>
    <dbReference type="NCBI Taxonomy" id="2052935"/>
    <lineage>
        <taxon>Archaea</taxon>
        <taxon>Methanobacteriati</taxon>
        <taxon>Methanobacteriota</taxon>
        <taxon>Stenosarchaea group</taxon>
        <taxon>Methanomicrobia</taxon>
        <taxon>Methanosarcinales</taxon>
        <taxon>Methanosarcinaceae</taxon>
        <taxon>Methanolobus</taxon>
    </lineage>
</organism>
<dbReference type="InterPro" id="IPR015919">
    <property type="entry name" value="Cadherin-like_sf"/>
</dbReference>
<feature type="region of interest" description="Disordered" evidence="1">
    <location>
        <begin position="266"/>
        <end position="286"/>
    </location>
</feature>
<feature type="transmembrane region" description="Helical" evidence="2">
    <location>
        <begin position="486"/>
        <end position="505"/>
    </location>
</feature>
<dbReference type="NCBIfam" id="TIGR04213">
    <property type="entry name" value="PGF_pre_PGF"/>
    <property type="match status" value="1"/>
</dbReference>
<comment type="caution">
    <text evidence="3">The sequence shown here is derived from an EMBL/GenBank/DDBJ whole genome shotgun (WGS) entry which is preliminary data.</text>
</comment>
<reference evidence="3 4" key="1">
    <citation type="submission" date="2017-11" db="EMBL/GenBank/DDBJ databases">
        <title>Isolation and Characterization of Methanogenic Archaea from Saline Meromictic Lake at Siberia.</title>
        <authorList>
            <person name="Shen Y."/>
            <person name="Huang H.-H."/>
            <person name="Lai M.-C."/>
            <person name="Chen S.-C."/>
        </authorList>
    </citation>
    <scope>NUCLEOTIDE SEQUENCE [LARGE SCALE GENOMIC DNA]</scope>
    <source>
        <strain evidence="3 4">SY-01</strain>
    </source>
</reference>
<dbReference type="SUPFAM" id="SSF49384">
    <property type="entry name" value="Carbohydrate-binding domain"/>
    <property type="match status" value="1"/>
</dbReference>
<name>A0A4E0QY00_9EURY</name>
<dbReference type="InterPro" id="IPR013783">
    <property type="entry name" value="Ig-like_fold"/>
</dbReference>
<keyword evidence="2" id="KW-0812">Transmembrane</keyword>
<accession>A0A4E0QY00</accession>
<sequence>MHPSIKNASKKRSLNNIRILISISIMLSILNPVSIVSAASDPTASVSPESPLSMYVGDTSDISISIGNCSNCSNVTSLNLTLSFNHSILEFIGANTSNNVTGNISNIIYNDSVYIELNDMDELNATNLTPVIDISFKANKSGNTSIYFNNTQLTANSVSYPISSLDYKIEIIDNMNRAPEFVDVPPQTIKQNKNLQFLINATDPDEDDLNYSVISELPEGSTFDNSARLFNWTPSTDQEGPYYVNFSVSDGKCYVYMEVPITVEEASTDDEKTASSGGGGGGSQTTGEAYENIEFKDYALKPVVKDIETVFSFGIEDNSIISVSFTTALNGGQTKTVVEILKGTSTLVSGAAPGNVYKNMNIWVGDGKFLPELMSDAKVVFKVEKSWIDANDVDPDSIKLLRYSGNAWEQLPTSLTGGNDVYYYYVTRTPGFSPFAIASVEEGITNVEASEGETESVQGDDDVKNSVDDMVTPENNIATQNERSTGTTVLILVLLGVVFIGLLGYNKREYCEQCYGNLRAQFGNPDGKRYRRSKK</sequence>
<dbReference type="GO" id="GO:0016020">
    <property type="term" value="C:membrane"/>
    <property type="evidence" value="ECO:0007669"/>
    <property type="project" value="InterPro"/>
</dbReference>
<dbReference type="CDD" id="cd08547">
    <property type="entry name" value="Type_II_cohesin"/>
    <property type="match status" value="1"/>
</dbReference>